<gene>
    <name evidence="6" type="ORF">KPZU09_18630</name>
</gene>
<evidence type="ECO:0000256" key="4">
    <source>
        <dbReference type="SAM" id="MobiDB-lite"/>
    </source>
</evidence>
<dbReference type="PANTHER" id="PTHR47506:SF1">
    <property type="entry name" value="HTH-TYPE TRANSCRIPTIONAL REGULATOR YJDC"/>
    <property type="match status" value="1"/>
</dbReference>
<accession>A0A919HSV6</accession>
<evidence type="ECO:0000256" key="2">
    <source>
        <dbReference type="ARBA" id="ARBA00023125"/>
    </source>
</evidence>
<evidence type="ECO:0000313" key="6">
    <source>
        <dbReference type="EMBL" id="GHK52127.1"/>
    </source>
</evidence>
<dbReference type="SUPFAM" id="SSF48498">
    <property type="entry name" value="Tetracyclin repressor-like, C-terminal domain"/>
    <property type="match status" value="1"/>
</dbReference>
<evidence type="ECO:0000256" key="1">
    <source>
        <dbReference type="ARBA" id="ARBA00023015"/>
    </source>
</evidence>
<dbReference type="InterPro" id="IPR001647">
    <property type="entry name" value="HTH_TetR"/>
</dbReference>
<keyword evidence="2" id="KW-0238">DNA-binding</keyword>
<proteinExistence type="predicted"/>
<dbReference type="Pfam" id="PF00440">
    <property type="entry name" value="TetR_N"/>
    <property type="match status" value="1"/>
</dbReference>
<protein>
    <recommendedName>
        <fullName evidence="5">HTH tetR-type domain-containing protein</fullName>
    </recommendedName>
</protein>
<evidence type="ECO:0000259" key="5">
    <source>
        <dbReference type="Pfam" id="PF00440"/>
    </source>
</evidence>
<dbReference type="EMBL" id="BNFF01000001">
    <property type="protein sequence ID" value="GHK52127.1"/>
    <property type="molecule type" value="Genomic_DNA"/>
</dbReference>
<evidence type="ECO:0000256" key="3">
    <source>
        <dbReference type="ARBA" id="ARBA00023163"/>
    </source>
</evidence>
<dbReference type="InterPro" id="IPR036271">
    <property type="entry name" value="Tet_transcr_reg_TetR-rel_C_sf"/>
</dbReference>
<keyword evidence="1" id="KW-0805">Transcription regulation</keyword>
<dbReference type="SUPFAM" id="SSF46689">
    <property type="entry name" value="Homeodomain-like"/>
    <property type="match status" value="1"/>
</dbReference>
<dbReference type="PANTHER" id="PTHR47506">
    <property type="entry name" value="TRANSCRIPTIONAL REGULATORY PROTEIN"/>
    <property type="match status" value="1"/>
</dbReference>
<name>A0A919HSV6_KLEPN</name>
<dbReference type="AlphaFoldDB" id="A0A919HSV6"/>
<feature type="region of interest" description="Disordered" evidence="4">
    <location>
        <begin position="248"/>
        <end position="268"/>
    </location>
</feature>
<evidence type="ECO:0000313" key="7">
    <source>
        <dbReference type="Proteomes" id="UP000655094"/>
    </source>
</evidence>
<reference evidence="6" key="1">
    <citation type="submission" date="2020-10" db="EMBL/GenBank/DDBJ databases">
        <title>Genome Sequence of ESBL Producing Zambian Clinical Strains.</title>
        <authorList>
            <person name="Shawa M."/>
            <person name="Furuta Y."/>
            <person name="Simbotwe M."/>
            <person name="Mulenga E."/>
            <person name="Mubanga M."/>
            <person name="Mulenga G."/>
            <person name="Kaile C."/>
            <person name="Zorigt T."/>
            <person name="Hang'ombe B."/>
            <person name="Higashi H."/>
        </authorList>
    </citation>
    <scope>NUCLEOTIDE SEQUENCE</scope>
    <source>
        <strain evidence="6">Zam_UTH_09</strain>
    </source>
</reference>
<comment type="caution">
    <text evidence="6">The sequence shown here is derived from an EMBL/GenBank/DDBJ whole genome shotgun (WGS) entry which is preliminary data.</text>
</comment>
<dbReference type="Gene3D" id="1.10.10.60">
    <property type="entry name" value="Homeodomain-like"/>
    <property type="match status" value="1"/>
</dbReference>
<dbReference type="Gene3D" id="1.10.357.10">
    <property type="entry name" value="Tetracycline Repressor, domain 2"/>
    <property type="match status" value="1"/>
</dbReference>
<dbReference type="GO" id="GO:0003677">
    <property type="term" value="F:DNA binding"/>
    <property type="evidence" value="ECO:0007669"/>
    <property type="project" value="UniProtKB-KW"/>
</dbReference>
<organism evidence="6 7">
    <name type="scientific">Klebsiella pneumoniae</name>
    <dbReference type="NCBI Taxonomy" id="573"/>
    <lineage>
        <taxon>Bacteria</taxon>
        <taxon>Pseudomonadati</taxon>
        <taxon>Pseudomonadota</taxon>
        <taxon>Gammaproteobacteria</taxon>
        <taxon>Enterobacterales</taxon>
        <taxon>Enterobacteriaceae</taxon>
        <taxon>Klebsiella/Raoultella group</taxon>
        <taxon>Klebsiella</taxon>
        <taxon>Klebsiella pneumoniae complex</taxon>
    </lineage>
</organism>
<feature type="domain" description="HTH tetR-type" evidence="5">
    <location>
        <begin position="22"/>
        <end position="64"/>
    </location>
</feature>
<keyword evidence="3" id="KW-0804">Transcription</keyword>
<dbReference type="Proteomes" id="UP000655094">
    <property type="component" value="Unassembled WGS sequence"/>
</dbReference>
<dbReference type="InterPro" id="IPR009057">
    <property type="entry name" value="Homeodomain-like_sf"/>
</dbReference>
<sequence>MTTTKQGRTPGRPRQFDAEQAIETAQRLFHARGYDAVSVADLTRLSASTPSFYAAFGSKLGLYTRVLQRYSQTGAIPIDALLRDDQPVAASLIAVLQEAARRYVADPAAAGCPVLEGVHCQDADARVAAGEWHAAARAKIQQYIARHRPQDALRVTDYMDTLMLGLSAKAREGDSLPRLLETVRLAGGAGAHPASLSRQMVCPPDTSIRWAVTQRLSSRSRLAIIGPISSGTPTRPSAVMAANCAFTSASSRTSPPPKSVAIAPGRWY</sequence>